<gene>
    <name evidence="1" type="ORF">AFERRI_450003</name>
</gene>
<dbReference type="EMBL" id="CCCS020000040">
    <property type="protein sequence ID" value="CDQ10960.1"/>
    <property type="molecule type" value="Genomic_DNA"/>
</dbReference>
<reference evidence="1" key="2">
    <citation type="submission" date="2014-07" db="EMBL/GenBank/DDBJ databases">
        <title>Initial genome analysis of the psychrotolerant acidophile Acidithiobacillus ferrivorans CF27: insights into iron and sulfur oxidation pathways and into biofilm formation.</title>
        <authorList>
            <person name="Talla E."/>
            <person name="Hedrich S."/>
            <person name="Mangenot S."/>
            <person name="Ji B."/>
            <person name="Johnson D.B."/>
            <person name="Barbe V."/>
            <person name="Bonnefoy V."/>
        </authorList>
    </citation>
    <scope>NUCLEOTIDE SEQUENCE [LARGE SCALE GENOMIC DNA]</scope>
    <source>
        <strain evidence="1">CF27</strain>
    </source>
</reference>
<accession>A0A060URC7</accession>
<dbReference type="AlphaFoldDB" id="A0A060URC7"/>
<reference evidence="1" key="1">
    <citation type="submission" date="2014-03" db="EMBL/GenBank/DDBJ databases">
        <authorList>
            <person name="Genoscope - CEA"/>
        </authorList>
    </citation>
    <scope>NUCLEOTIDE SEQUENCE [LARGE SCALE GENOMIC DNA]</scope>
    <source>
        <strain evidence="1">CF27</strain>
    </source>
</reference>
<organism evidence="1">
    <name type="scientific">Acidithiobacillus ferrivorans</name>
    <dbReference type="NCBI Taxonomy" id="160808"/>
    <lineage>
        <taxon>Bacteria</taxon>
        <taxon>Pseudomonadati</taxon>
        <taxon>Pseudomonadota</taxon>
        <taxon>Acidithiobacillia</taxon>
        <taxon>Acidithiobacillales</taxon>
        <taxon>Acidithiobacillaceae</taxon>
        <taxon>Acidithiobacillus</taxon>
    </lineage>
</organism>
<name>A0A060URC7_9PROT</name>
<proteinExistence type="predicted"/>
<sequence>MGRRRLRPRPVRPACSQCRAAEGGMESVGIMKAVTYLIRSIYVIPQKPLAYRNRMRRAFFYVSFSY</sequence>
<protein>
    <submittedName>
        <fullName evidence="1">Uncharacterized protein</fullName>
    </submittedName>
</protein>
<evidence type="ECO:0000313" key="1">
    <source>
        <dbReference type="EMBL" id="CDQ10960.1"/>
    </source>
</evidence>
<comment type="caution">
    <text evidence="1">The sequence shown here is derived from an EMBL/GenBank/DDBJ whole genome shotgun (WGS) entry which is preliminary data.</text>
</comment>